<reference evidence="1" key="1">
    <citation type="submission" date="2021-10" db="EMBL/GenBank/DDBJ databases">
        <title>De novo Genome Assembly of Clathrus columnatus (Basidiomycota, Fungi) Using Illumina and Nanopore Sequence Data.</title>
        <authorList>
            <person name="Ogiso-Tanaka E."/>
            <person name="Itagaki H."/>
            <person name="Hosoya T."/>
            <person name="Hosaka K."/>
        </authorList>
    </citation>
    <scope>NUCLEOTIDE SEQUENCE</scope>
    <source>
        <strain evidence="1">MO-923</strain>
    </source>
</reference>
<keyword evidence="2" id="KW-1185">Reference proteome</keyword>
<proteinExistence type="predicted"/>
<evidence type="ECO:0000313" key="2">
    <source>
        <dbReference type="Proteomes" id="UP001050691"/>
    </source>
</evidence>
<protein>
    <submittedName>
        <fullName evidence="1">Uncharacterized protein</fullName>
    </submittedName>
</protein>
<comment type="caution">
    <text evidence="1">The sequence shown here is derived from an EMBL/GenBank/DDBJ whole genome shotgun (WGS) entry which is preliminary data.</text>
</comment>
<accession>A0AAV5AR29</accession>
<evidence type="ECO:0000313" key="1">
    <source>
        <dbReference type="EMBL" id="GJJ15963.1"/>
    </source>
</evidence>
<sequence length="194" mass="21462">MSVPFPQGSYYIINHKNGHINAVGPGPVIPVVADSQPATFAVSNYEPLPGEVLGFEVHHLVNVLKEGQPVNLKLDLVSGKDIVPSDKGVVAIFNGALPNVWCIHPSEDGETDKFLIYFSRYGTIDHGPCHWQLESSEKGTNVIVNIDEDHPINRVLRAHIKAGRGTSRLAELTQKLKALAHHHPDCFWHLDKQY</sequence>
<dbReference type="AlphaFoldDB" id="A0AAV5AR29"/>
<organism evidence="1 2">
    <name type="scientific">Clathrus columnatus</name>
    <dbReference type="NCBI Taxonomy" id="1419009"/>
    <lineage>
        <taxon>Eukaryota</taxon>
        <taxon>Fungi</taxon>
        <taxon>Dikarya</taxon>
        <taxon>Basidiomycota</taxon>
        <taxon>Agaricomycotina</taxon>
        <taxon>Agaricomycetes</taxon>
        <taxon>Phallomycetidae</taxon>
        <taxon>Phallales</taxon>
        <taxon>Clathraceae</taxon>
        <taxon>Clathrus</taxon>
    </lineage>
</organism>
<gene>
    <name evidence="1" type="ORF">Clacol_010242</name>
</gene>
<dbReference type="Proteomes" id="UP001050691">
    <property type="component" value="Unassembled WGS sequence"/>
</dbReference>
<dbReference type="EMBL" id="BPWL01000011">
    <property type="protein sequence ID" value="GJJ15963.1"/>
    <property type="molecule type" value="Genomic_DNA"/>
</dbReference>
<name>A0AAV5AR29_9AGAM</name>